<sequence length="446" mass="50833">MENDISLLDKTKFTPNSVFVIKNPKFLDVKRVSLSSAEIIASNQDLLTEILIRIPAKPLLKCKCVSKQWLSLISDPKFCIWHACRQRVLNPTPNALLLNNFYSSTPTFQFIPLIGDDSSSYSQAAVFDYLNVSPNYRLKIKNSCNGLILCMSIFYGRGFDDAGSELKGVICIPTTKQFKTLSFPVPKFGNSKTYSSFYGLAFDPLKSHHYKIICLHVDYRVSKNLQIYLYSSRTNSWSFLQNSLEAPTLYGFVNGVFCNGAIHWCSCEQTTLYFDVNTESLKIMPTPPIFSTVNRFREMMYFGESRGRLHLAGIGRRFIFGFDVWEMASDYSGWSFLYHVSLHSMKRAFPEQKFDTFSILNVLLAEKKEELKVVISVGSIAVSLNVFDGTSKMLSVLEPGLEFPAELGYEGQMPFNTFSPLFVFEHNTFTDWYSNHHVDCYAILQC</sequence>
<feature type="domain" description="F-box" evidence="1">
    <location>
        <begin position="45"/>
        <end position="80"/>
    </location>
</feature>
<dbReference type="CDD" id="cd22157">
    <property type="entry name" value="F-box_AtFBW1-like"/>
    <property type="match status" value="1"/>
</dbReference>
<keyword evidence="3" id="KW-1185">Reference proteome</keyword>
<dbReference type="Gene3D" id="1.20.1280.50">
    <property type="match status" value="1"/>
</dbReference>
<evidence type="ECO:0000313" key="3">
    <source>
        <dbReference type="Proteomes" id="UP000694918"/>
    </source>
</evidence>
<feature type="domain" description="F-box associated beta-propeller type 1" evidence="2">
    <location>
        <begin position="128"/>
        <end position="292"/>
    </location>
</feature>
<dbReference type="Proteomes" id="UP000694918">
    <property type="component" value="Unplaced"/>
</dbReference>
<evidence type="ECO:0000259" key="2">
    <source>
        <dbReference type="Pfam" id="PF07734"/>
    </source>
</evidence>
<gene>
    <name evidence="4" type="primary">LOC105141531</name>
</gene>
<dbReference type="RefSeq" id="XP_011047077.1">
    <property type="nucleotide sequence ID" value="XM_011048775.1"/>
</dbReference>
<dbReference type="KEGG" id="peu:105141531"/>
<dbReference type="InterPro" id="IPR017451">
    <property type="entry name" value="F-box-assoc_interact_dom"/>
</dbReference>
<dbReference type="AlphaFoldDB" id="A0AAJ6VER9"/>
<evidence type="ECO:0000259" key="1">
    <source>
        <dbReference type="Pfam" id="PF00646"/>
    </source>
</evidence>
<dbReference type="InterPro" id="IPR055290">
    <property type="entry name" value="At3g26010-like"/>
</dbReference>
<dbReference type="Pfam" id="PF07734">
    <property type="entry name" value="FBA_1"/>
    <property type="match status" value="1"/>
</dbReference>
<dbReference type="Pfam" id="PF00646">
    <property type="entry name" value="F-box"/>
    <property type="match status" value="1"/>
</dbReference>
<dbReference type="InterPro" id="IPR001810">
    <property type="entry name" value="F-box_dom"/>
</dbReference>
<dbReference type="InterPro" id="IPR006527">
    <property type="entry name" value="F-box-assoc_dom_typ1"/>
</dbReference>
<dbReference type="PANTHER" id="PTHR35546">
    <property type="entry name" value="F-BOX PROTEIN INTERACTION DOMAIN PROTEIN-RELATED"/>
    <property type="match status" value="1"/>
</dbReference>
<dbReference type="SUPFAM" id="SSF81383">
    <property type="entry name" value="F-box domain"/>
    <property type="match status" value="1"/>
</dbReference>
<name>A0AAJ6VER9_POPEU</name>
<evidence type="ECO:0000313" key="4">
    <source>
        <dbReference type="RefSeq" id="XP_011047077.1"/>
    </source>
</evidence>
<protein>
    <submittedName>
        <fullName evidence="4">F-box protein At5g07610-like</fullName>
    </submittedName>
</protein>
<accession>A0AAJ6VER9</accession>
<dbReference type="NCBIfam" id="TIGR01640">
    <property type="entry name" value="F_box_assoc_1"/>
    <property type="match status" value="1"/>
</dbReference>
<reference evidence="4" key="1">
    <citation type="submission" date="2025-08" db="UniProtKB">
        <authorList>
            <consortium name="RefSeq"/>
        </authorList>
    </citation>
    <scope>IDENTIFICATION</scope>
</reference>
<proteinExistence type="predicted"/>
<organism evidence="3 4">
    <name type="scientific">Populus euphratica</name>
    <name type="common">Euphrates poplar</name>
    <dbReference type="NCBI Taxonomy" id="75702"/>
    <lineage>
        <taxon>Eukaryota</taxon>
        <taxon>Viridiplantae</taxon>
        <taxon>Streptophyta</taxon>
        <taxon>Embryophyta</taxon>
        <taxon>Tracheophyta</taxon>
        <taxon>Spermatophyta</taxon>
        <taxon>Magnoliopsida</taxon>
        <taxon>eudicotyledons</taxon>
        <taxon>Gunneridae</taxon>
        <taxon>Pentapetalae</taxon>
        <taxon>rosids</taxon>
        <taxon>fabids</taxon>
        <taxon>Malpighiales</taxon>
        <taxon>Salicaceae</taxon>
        <taxon>Saliceae</taxon>
        <taxon>Populus</taxon>
    </lineage>
</organism>
<dbReference type="PANTHER" id="PTHR35546:SF115">
    <property type="entry name" value="F-BOX DOMAIN-CONTAINING PROTEIN"/>
    <property type="match status" value="1"/>
</dbReference>
<dbReference type="GeneID" id="105141531"/>
<dbReference type="InterPro" id="IPR036047">
    <property type="entry name" value="F-box-like_dom_sf"/>
</dbReference>